<proteinExistence type="predicted"/>
<dbReference type="Proteomes" id="UP001293254">
    <property type="component" value="Unassembled WGS sequence"/>
</dbReference>
<reference evidence="1" key="2">
    <citation type="journal article" date="2024" name="Plant">
        <title>Genomic evolution and insights into agronomic trait innovations of Sesamum species.</title>
        <authorList>
            <person name="Miao H."/>
            <person name="Wang L."/>
            <person name="Qu L."/>
            <person name="Liu H."/>
            <person name="Sun Y."/>
            <person name="Le M."/>
            <person name="Wang Q."/>
            <person name="Wei S."/>
            <person name="Zheng Y."/>
            <person name="Lin W."/>
            <person name="Duan Y."/>
            <person name="Cao H."/>
            <person name="Xiong S."/>
            <person name="Wang X."/>
            <person name="Wei L."/>
            <person name="Li C."/>
            <person name="Ma Q."/>
            <person name="Ju M."/>
            <person name="Zhao R."/>
            <person name="Li G."/>
            <person name="Mu C."/>
            <person name="Tian Q."/>
            <person name="Mei H."/>
            <person name="Zhang T."/>
            <person name="Gao T."/>
            <person name="Zhang H."/>
        </authorList>
    </citation>
    <scope>NUCLEOTIDE SEQUENCE</scope>
    <source>
        <strain evidence="1">3651</strain>
    </source>
</reference>
<gene>
    <name evidence="1" type="ORF">Salat_1403900</name>
</gene>
<keyword evidence="2" id="KW-1185">Reference proteome</keyword>
<comment type="caution">
    <text evidence="1">The sequence shown here is derived from an EMBL/GenBank/DDBJ whole genome shotgun (WGS) entry which is preliminary data.</text>
</comment>
<protein>
    <submittedName>
        <fullName evidence="1">Uncharacterized protein</fullName>
    </submittedName>
</protein>
<sequence length="116" mass="13253">MFLSDARTVYLPTNQEQLHNSMRREIETLHERTSTKLQSMRDTGKIQDYVSVVCQETRYECSSPVTAEKRSQLQSLNTKLNYKPTALQWAHACFDPLSEVQQCLSPDSDALKPTTG</sequence>
<evidence type="ECO:0000313" key="2">
    <source>
        <dbReference type="Proteomes" id="UP001293254"/>
    </source>
</evidence>
<accession>A0AAE1Y9W3</accession>
<dbReference type="AlphaFoldDB" id="A0AAE1Y9W3"/>
<organism evidence="1 2">
    <name type="scientific">Sesamum alatum</name>
    <dbReference type="NCBI Taxonomy" id="300844"/>
    <lineage>
        <taxon>Eukaryota</taxon>
        <taxon>Viridiplantae</taxon>
        <taxon>Streptophyta</taxon>
        <taxon>Embryophyta</taxon>
        <taxon>Tracheophyta</taxon>
        <taxon>Spermatophyta</taxon>
        <taxon>Magnoliopsida</taxon>
        <taxon>eudicotyledons</taxon>
        <taxon>Gunneridae</taxon>
        <taxon>Pentapetalae</taxon>
        <taxon>asterids</taxon>
        <taxon>lamiids</taxon>
        <taxon>Lamiales</taxon>
        <taxon>Pedaliaceae</taxon>
        <taxon>Sesamum</taxon>
    </lineage>
</organism>
<evidence type="ECO:0000313" key="1">
    <source>
        <dbReference type="EMBL" id="KAK4426353.1"/>
    </source>
</evidence>
<name>A0AAE1Y9W3_9LAMI</name>
<dbReference type="EMBL" id="JACGWO010000005">
    <property type="protein sequence ID" value="KAK4426353.1"/>
    <property type="molecule type" value="Genomic_DNA"/>
</dbReference>
<reference evidence="1" key="1">
    <citation type="submission" date="2020-06" db="EMBL/GenBank/DDBJ databases">
        <authorList>
            <person name="Li T."/>
            <person name="Hu X."/>
            <person name="Zhang T."/>
            <person name="Song X."/>
            <person name="Zhang H."/>
            <person name="Dai N."/>
            <person name="Sheng W."/>
            <person name="Hou X."/>
            <person name="Wei L."/>
        </authorList>
    </citation>
    <scope>NUCLEOTIDE SEQUENCE</scope>
    <source>
        <strain evidence="1">3651</strain>
        <tissue evidence="1">Leaf</tissue>
    </source>
</reference>